<feature type="compositionally biased region" description="Pro residues" evidence="6">
    <location>
        <begin position="695"/>
        <end position="713"/>
    </location>
</feature>
<keyword evidence="3 5" id="KW-0378">Hydrolase</keyword>
<feature type="compositionally biased region" description="Low complexity" evidence="6">
    <location>
        <begin position="524"/>
        <end position="535"/>
    </location>
</feature>
<dbReference type="PANTHER" id="PTHR43806">
    <property type="entry name" value="PEPTIDASE S8"/>
    <property type="match status" value="1"/>
</dbReference>
<keyword evidence="10" id="KW-1185">Reference proteome</keyword>
<proteinExistence type="inferred from homology"/>
<evidence type="ECO:0000256" key="2">
    <source>
        <dbReference type="ARBA" id="ARBA00022670"/>
    </source>
</evidence>
<comment type="similarity">
    <text evidence="1 5">Belongs to the peptidase S8 family.</text>
</comment>
<evidence type="ECO:0000313" key="10">
    <source>
        <dbReference type="Proteomes" id="UP001501020"/>
    </source>
</evidence>
<keyword evidence="7" id="KW-0812">Transmembrane</keyword>
<evidence type="ECO:0000256" key="1">
    <source>
        <dbReference type="ARBA" id="ARBA00011073"/>
    </source>
</evidence>
<dbReference type="InterPro" id="IPR050131">
    <property type="entry name" value="Peptidase_S8_subtilisin-like"/>
</dbReference>
<feature type="active site" description="Charge relay system" evidence="5">
    <location>
        <position position="134"/>
    </location>
</feature>
<feature type="domain" description="Peptidase S8/S53" evidence="8">
    <location>
        <begin position="90"/>
        <end position="341"/>
    </location>
</feature>
<keyword evidence="7" id="KW-1133">Transmembrane helix</keyword>
<dbReference type="Gene3D" id="3.40.50.200">
    <property type="entry name" value="Peptidase S8/S53 domain"/>
    <property type="match status" value="1"/>
</dbReference>
<dbReference type="InterPro" id="IPR015500">
    <property type="entry name" value="Peptidase_S8_subtilisin-rel"/>
</dbReference>
<feature type="region of interest" description="Disordered" evidence="6">
    <location>
        <begin position="371"/>
        <end position="397"/>
    </location>
</feature>
<accession>A0ABP5M1V9</accession>
<organism evidence="9 10">
    <name type="scientific">Actinomadura napierensis</name>
    <dbReference type="NCBI Taxonomy" id="267854"/>
    <lineage>
        <taxon>Bacteria</taxon>
        <taxon>Bacillati</taxon>
        <taxon>Actinomycetota</taxon>
        <taxon>Actinomycetes</taxon>
        <taxon>Streptosporangiales</taxon>
        <taxon>Thermomonosporaceae</taxon>
        <taxon>Actinomadura</taxon>
    </lineage>
</organism>
<sequence length="768" mass="78452">MSHAGRRRAPRARPAARAGARTTAVLAVLTLAAAVAVPASLVRDEADPAARSVRGAAAGAALRTATDQIRAREWHLTALRAQKAWRYSKGADVTIAVLDTGVDKGHPDLTGRVLSGPDLTGGARSPGGRYWGLHGTSMASIIAGHGHGPGLAQGMLGVAPQSRILSVRVTLENNDPLRKAGAQATTGARDAVALGIRYAVDHGAGIINMSLGGGRQSYNGNPAQESAIKYALSKGVVLIASAGNDGSGADRKNFPAAYPGVIAVGALDRKLRLWKDSNRNSHAAVCAPGVDIVSADASNGYVVGTGTSASSAMVAGVAALIRSRYPKLSPEEVRQALVKGSPARRGHPTGSPNCAGTVDAVRALVAANTLNKTSRGPVEPAPAASATPAPAADSPAKDSGVLVPLVLGGGGVLVIVGLVLGWRQRRRPGDEPDDVLPFDDDGLPDDDPTPGYRLPGAPSEPASMPSPGAVPGGAPPIAPVNTAPFQSSHPYAGPGLPPPGAYPDAPAAPPGLPPVHGRPPVPEPVAEAEPYVPEHALPPDQWDETPWQTGPPPDGIPPGPPSQPPVMASELRPFVPGEFPVGDFPVGGLNGALPGPVEGFSPNGRHLREDRPVNGHDHGNGRHPANGRNGHDPRNGHDFGSGEDLSGGLNGSAPGGAGPAPADDVPALDDEDWERFRRSALEGSGLPEAEFPTAPQDPPDAGPRPPVAPPHAVPPLDDASTGGFPAPPPVPPVPPAPPAGPGDDDPRGRRTHRPYSSNEDDDYRPPWW</sequence>
<dbReference type="PANTHER" id="PTHR43806:SF11">
    <property type="entry name" value="CEREVISIN-RELATED"/>
    <property type="match status" value="1"/>
</dbReference>
<dbReference type="RefSeq" id="WP_344276049.1">
    <property type="nucleotide sequence ID" value="NZ_BAAAMR010000072.1"/>
</dbReference>
<feature type="compositionally biased region" description="Gly residues" evidence="6">
    <location>
        <begin position="648"/>
        <end position="658"/>
    </location>
</feature>
<feature type="compositionally biased region" description="Pro residues" evidence="6">
    <location>
        <begin position="725"/>
        <end position="740"/>
    </location>
</feature>
<feature type="region of interest" description="Disordered" evidence="6">
    <location>
        <begin position="425"/>
        <end position="768"/>
    </location>
</feature>
<evidence type="ECO:0000313" key="9">
    <source>
        <dbReference type="EMBL" id="GAA2156516.1"/>
    </source>
</evidence>
<dbReference type="PROSITE" id="PS51892">
    <property type="entry name" value="SUBTILASE"/>
    <property type="match status" value="1"/>
</dbReference>
<protein>
    <recommendedName>
        <fullName evidence="8">Peptidase S8/S53 domain-containing protein</fullName>
    </recommendedName>
</protein>
<dbReference type="Proteomes" id="UP001501020">
    <property type="component" value="Unassembled WGS sequence"/>
</dbReference>
<evidence type="ECO:0000256" key="7">
    <source>
        <dbReference type="SAM" id="Phobius"/>
    </source>
</evidence>
<feature type="compositionally biased region" description="Pro residues" evidence="6">
    <location>
        <begin position="495"/>
        <end position="523"/>
    </location>
</feature>
<evidence type="ECO:0000256" key="3">
    <source>
        <dbReference type="ARBA" id="ARBA00022801"/>
    </source>
</evidence>
<keyword evidence="4 5" id="KW-0720">Serine protease</keyword>
<evidence type="ECO:0000256" key="5">
    <source>
        <dbReference type="PROSITE-ProRule" id="PRU01240"/>
    </source>
</evidence>
<evidence type="ECO:0000259" key="8">
    <source>
        <dbReference type="Pfam" id="PF00082"/>
    </source>
</evidence>
<reference evidence="10" key="1">
    <citation type="journal article" date="2019" name="Int. J. Syst. Evol. Microbiol.">
        <title>The Global Catalogue of Microorganisms (GCM) 10K type strain sequencing project: providing services to taxonomists for standard genome sequencing and annotation.</title>
        <authorList>
            <consortium name="The Broad Institute Genomics Platform"/>
            <consortium name="The Broad Institute Genome Sequencing Center for Infectious Disease"/>
            <person name="Wu L."/>
            <person name="Ma J."/>
        </authorList>
    </citation>
    <scope>NUCLEOTIDE SEQUENCE [LARGE SCALE GENOMIC DNA]</scope>
    <source>
        <strain evidence="10">JCM 13850</strain>
    </source>
</reference>
<gene>
    <name evidence="9" type="ORF">GCM10009727_65300</name>
</gene>
<dbReference type="InterPro" id="IPR036852">
    <property type="entry name" value="Peptidase_S8/S53_dom_sf"/>
</dbReference>
<feature type="active site" description="Charge relay system" evidence="5">
    <location>
        <position position="308"/>
    </location>
</feature>
<dbReference type="Pfam" id="PF00082">
    <property type="entry name" value="Peptidase_S8"/>
    <property type="match status" value="1"/>
</dbReference>
<dbReference type="SUPFAM" id="SSF52743">
    <property type="entry name" value="Subtilisin-like"/>
    <property type="match status" value="1"/>
</dbReference>
<name>A0ABP5M1V9_9ACTN</name>
<evidence type="ECO:0000256" key="4">
    <source>
        <dbReference type="ARBA" id="ARBA00022825"/>
    </source>
</evidence>
<dbReference type="PRINTS" id="PR00723">
    <property type="entry name" value="SUBTILISIN"/>
</dbReference>
<feature type="transmembrane region" description="Helical" evidence="7">
    <location>
        <begin position="401"/>
        <end position="422"/>
    </location>
</feature>
<feature type="compositionally biased region" description="Basic and acidic residues" evidence="6">
    <location>
        <begin position="606"/>
        <end position="620"/>
    </location>
</feature>
<feature type="compositionally biased region" description="Acidic residues" evidence="6">
    <location>
        <begin position="431"/>
        <end position="448"/>
    </location>
</feature>
<comment type="caution">
    <text evidence="9">The sequence shown here is derived from an EMBL/GenBank/DDBJ whole genome shotgun (WGS) entry which is preliminary data.</text>
</comment>
<dbReference type="InterPro" id="IPR000209">
    <property type="entry name" value="Peptidase_S8/S53_dom"/>
</dbReference>
<dbReference type="EMBL" id="BAAAMR010000072">
    <property type="protein sequence ID" value="GAA2156516.1"/>
    <property type="molecule type" value="Genomic_DNA"/>
</dbReference>
<dbReference type="InterPro" id="IPR023827">
    <property type="entry name" value="Peptidase_S8_Asp-AS"/>
</dbReference>
<feature type="active site" description="Charge relay system" evidence="5">
    <location>
        <position position="99"/>
    </location>
</feature>
<feature type="compositionally biased region" description="Pro residues" evidence="6">
    <location>
        <begin position="549"/>
        <end position="564"/>
    </location>
</feature>
<feature type="compositionally biased region" description="Low complexity" evidence="6">
    <location>
        <begin position="381"/>
        <end position="397"/>
    </location>
</feature>
<evidence type="ECO:0000256" key="6">
    <source>
        <dbReference type="SAM" id="MobiDB-lite"/>
    </source>
</evidence>
<keyword evidence="7" id="KW-0472">Membrane</keyword>
<keyword evidence="2 5" id="KW-0645">Protease</keyword>
<dbReference type="PROSITE" id="PS00136">
    <property type="entry name" value="SUBTILASE_ASP"/>
    <property type="match status" value="1"/>
</dbReference>